<evidence type="ECO:0000313" key="1">
    <source>
        <dbReference type="EMBL" id="MCK0207932.1"/>
    </source>
</evidence>
<reference evidence="2" key="2">
    <citation type="submission" date="2023-07" db="EMBL/GenBank/DDBJ databases">
        <title>Ancylobacter moscoviensis sp. nov., facultatively methylotrophic bacteria from activated sludge and the reclassification of Starkeya novella (Starkey 1934) Kelly et al. 2000 as Ancylobacter novellus comb. nov., Starkeya koreensis Im et al. 2006 as Ancylobacter koreensis comb.nov., Angulomicrobium tetraedrale Vasil'eva et al. 1986 as Ancylobacter tetraedralis comb. nov., Angulomicrobium amanitiforme Fritz et al. 2004 as Ancylobacter amanitiformis comb. nov. and Methylorhabdus multivorans Doronina et al. 1996 as Ancylobacter multivorans comb. nov. and emended description of the genus Ancylobacter.</title>
        <authorList>
            <person name="Doronina N."/>
            <person name="Chemodurova A."/>
            <person name="Grouzdev D."/>
            <person name="Koziaeva V."/>
            <person name="Shi W."/>
            <person name="Wu L."/>
            <person name="Kaparullina E."/>
        </authorList>
    </citation>
    <scope>NUCLEOTIDE SEQUENCE [LARGE SCALE GENOMIC DNA]</scope>
    <source>
        <strain evidence="2">Jip08</strain>
    </source>
</reference>
<dbReference type="RefSeq" id="WP_247199928.1">
    <property type="nucleotide sequence ID" value="NZ_JALKCG010000002.1"/>
</dbReference>
<gene>
    <name evidence="1" type="ORF">MWN33_07780</name>
</gene>
<evidence type="ECO:0000313" key="2">
    <source>
        <dbReference type="Proteomes" id="UP001202867"/>
    </source>
</evidence>
<comment type="caution">
    <text evidence="1">The sequence shown here is derived from an EMBL/GenBank/DDBJ whole genome shotgun (WGS) entry which is preliminary data.</text>
</comment>
<dbReference type="EMBL" id="JALKCG010000002">
    <property type="protein sequence ID" value="MCK0207932.1"/>
    <property type="molecule type" value="Genomic_DNA"/>
</dbReference>
<name>A0ABT0DLF6_9HYPH</name>
<reference evidence="1 2" key="1">
    <citation type="submission" date="2022-04" db="EMBL/GenBank/DDBJ databases">
        <authorList>
            <person name="Grouzdev D.S."/>
            <person name="Pantiukh K.S."/>
            <person name="Krutkina M.S."/>
        </authorList>
    </citation>
    <scope>NUCLEOTIDE SEQUENCE [LARGE SCALE GENOMIC DNA]</scope>
    <source>
        <strain evidence="1 2">Jip08</strain>
    </source>
</reference>
<keyword evidence="2" id="KW-1185">Reference proteome</keyword>
<evidence type="ECO:0008006" key="3">
    <source>
        <dbReference type="Google" id="ProtNLM"/>
    </source>
</evidence>
<proteinExistence type="predicted"/>
<organism evidence="1 2">
    <name type="scientific">Ancylobacter koreensis</name>
    <dbReference type="NCBI Taxonomy" id="266121"/>
    <lineage>
        <taxon>Bacteria</taxon>
        <taxon>Pseudomonadati</taxon>
        <taxon>Pseudomonadota</taxon>
        <taxon>Alphaproteobacteria</taxon>
        <taxon>Hyphomicrobiales</taxon>
        <taxon>Xanthobacteraceae</taxon>
        <taxon>Ancylobacter</taxon>
    </lineage>
</organism>
<sequence length="121" mass="13174">MSVNPSTVMLEGVLDRLEETLTLETDALRNRHLLDFEEISRRKSRSLLELSRAVRTLPGTLEGALLARLARLRATLTANRDLLELHLAAAQEVAAILGEALRAAESDGTYSAALGTRRAAP</sequence>
<accession>A0ABT0DLF6</accession>
<protein>
    <recommendedName>
        <fullName evidence="3">Flagellar protein FlgN</fullName>
    </recommendedName>
</protein>
<dbReference type="Proteomes" id="UP001202867">
    <property type="component" value="Unassembled WGS sequence"/>
</dbReference>